<evidence type="ECO:0000313" key="3">
    <source>
        <dbReference type="Proteomes" id="UP000439914"/>
    </source>
</evidence>
<proteinExistence type="predicted"/>
<dbReference type="EMBL" id="WTYG01000013">
    <property type="protein sequence ID" value="MXP36954.1"/>
    <property type="molecule type" value="Genomic_DNA"/>
</dbReference>
<evidence type="ECO:0000313" key="2">
    <source>
        <dbReference type="EMBL" id="MXP36954.1"/>
    </source>
</evidence>
<reference evidence="2 3" key="1">
    <citation type="submission" date="2019-12" db="EMBL/GenBank/DDBJ databases">
        <title>Genomic-based taxomic classification of the family Erythrobacteraceae.</title>
        <authorList>
            <person name="Xu L."/>
        </authorList>
    </citation>
    <scope>NUCLEOTIDE SEQUENCE [LARGE SCALE GENOMIC DNA]</scope>
    <source>
        <strain evidence="2 3">CGMCC 1.8703</strain>
    </source>
</reference>
<evidence type="ECO:0008006" key="5">
    <source>
        <dbReference type="Google" id="ProtNLM"/>
    </source>
</evidence>
<dbReference type="RefSeq" id="WP_160767617.1">
    <property type="nucleotide sequence ID" value="NZ_JAUSWK010000001.1"/>
</dbReference>
<dbReference type="Proteomes" id="UP001238601">
    <property type="component" value="Unassembled WGS sequence"/>
</dbReference>
<reference evidence="1 4" key="2">
    <citation type="submission" date="2023-07" db="EMBL/GenBank/DDBJ databases">
        <title>Genomic Encyclopedia of Type Strains, Phase IV (KMG-IV): sequencing the most valuable type-strain genomes for metagenomic binning, comparative biology and taxonomic classification.</title>
        <authorList>
            <person name="Goeker M."/>
        </authorList>
    </citation>
    <scope>NUCLEOTIDE SEQUENCE [LARGE SCALE GENOMIC DNA]</scope>
    <source>
        <strain evidence="1 4">DSM 14432</strain>
    </source>
</reference>
<sequence length="456" mass="51313">MSLDLIRCFTNAAQIDTGHTMNMASYDQNSGKEMRTPNDMMCEYIGRLADFFGRPRYKNFHRAVAAGRLSHKLFYSVAHILVRSRVGSFAGALFAYFFLGSLRRIPNAEVVLFGETKNNQKANAEVADIIRDQFCFRILVADRSATLFDRLCRLKSISYIWRAKDQISNIKGLGPFAAAQLLVGAAAYAFYAAKSLPSACRVVVFSNDHSPVPTALMYAVLCSGRKSVYRQHAPVTSEFPPLRYDLAILHDQVSRDAYRVASRRLVDAHNCFVTILSPFRERGRPMRISDRIVKIGICLSLVWNVRAVELLIDELQKIPSLSQILIRPHPGNRQNLAPLLERAGVDRDEPSASVEVFANLNDIVIVPNSGICLELLHYGVPVSYQAGLDALGHDLYGFVKSRIVIERAEKVLPTPEDLKAFYDYNWRHRFKNYDATQFTSPEEMLSDVSSALKIVI</sequence>
<dbReference type="Proteomes" id="UP000439914">
    <property type="component" value="Unassembled WGS sequence"/>
</dbReference>
<keyword evidence="4" id="KW-1185">Reference proteome</keyword>
<gene>
    <name evidence="2" type="ORF">GRI55_14555</name>
    <name evidence="1" type="ORF">QOZ97_000377</name>
</gene>
<organism evidence="2 3">
    <name type="scientific">Qipengyuania citrea</name>
    <dbReference type="NCBI Taxonomy" id="225971"/>
    <lineage>
        <taxon>Bacteria</taxon>
        <taxon>Pseudomonadati</taxon>
        <taxon>Pseudomonadota</taxon>
        <taxon>Alphaproteobacteria</taxon>
        <taxon>Sphingomonadales</taxon>
        <taxon>Erythrobacteraceae</taxon>
        <taxon>Qipengyuania</taxon>
    </lineage>
</organism>
<protein>
    <recommendedName>
        <fullName evidence="5">UDP-N-acetylglucosamine 2-epimerase domain-containing protein</fullName>
    </recommendedName>
</protein>
<name>A0A6I4UGH8_9SPHN</name>
<dbReference type="GeneID" id="93685219"/>
<evidence type="ECO:0000313" key="1">
    <source>
        <dbReference type="EMBL" id="MDQ0564867.1"/>
    </source>
</evidence>
<evidence type="ECO:0000313" key="4">
    <source>
        <dbReference type="Proteomes" id="UP001238601"/>
    </source>
</evidence>
<dbReference type="AlphaFoldDB" id="A0A6I4UGH8"/>
<comment type="caution">
    <text evidence="2">The sequence shown here is derived from an EMBL/GenBank/DDBJ whole genome shotgun (WGS) entry which is preliminary data.</text>
</comment>
<accession>A0A6I4UGH8</accession>
<dbReference type="EMBL" id="JAUSWK010000001">
    <property type="protein sequence ID" value="MDQ0564867.1"/>
    <property type="molecule type" value="Genomic_DNA"/>
</dbReference>